<keyword evidence="1" id="KW-0489">Methyltransferase</keyword>
<sequence>MILAPERKIISPRFEFNSDNPYQPSVSETQKNYIEKIKLNITNKSYNLQHSACPCGAESSEDILVSEIDRYGIPLKSVLCNRCGTVRFDPYLDEASLADFYTNIYRKMYAMDVDDSADYGDYIASQSSYSEKLLQFAGDSLTPKSRLCEVGCGGGGSVKFMQERGYDAIGCDYDVAALQAGRHYGVKHLYYGDLNSLPEEQRKAKFDLIYLHHVFEHLDQPLNFLQEARQYLTPNGKIVLIVPDISRIDQFGHLPALGNLLMYLHIAHKYNFSIDGLHRIASQVDFAVNKLELGSSSKSSSPWSSSPEIWIQISPNSTQENTTVHQESSSRPSRMLNYLLRTEKLFKLGLCRGQIIYKMSALASPKKLTTKLRRIMP</sequence>
<evidence type="ECO:0000313" key="1">
    <source>
        <dbReference type="EMBL" id="ABW30941.1"/>
    </source>
</evidence>
<evidence type="ECO:0000313" key="2">
    <source>
        <dbReference type="Proteomes" id="UP000000268"/>
    </source>
</evidence>
<dbReference type="PANTHER" id="PTHR43861">
    <property type="entry name" value="TRANS-ACONITATE 2-METHYLTRANSFERASE-RELATED"/>
    <property type="match status" value="1"/>
</dbReference>
<dbReference type="Proteomes" id="UP000000268">
    <property type="component" value="Chromosome"/>
</dbReference>
<reference evidence="1 2" key="1">
    <citation type="journal article" date="2008" name="Proc. Natl. Acad. Sci. U.S.A.">
        <title>Niche adaptation and genome expansion in the chlorophyll d-producing cyanobacterium Acaryochloris marina.</title>
        <authorList>
            <person name="Swingley W.D."/>
            <person name="Chen M."/>
            <person name="Cheung P.C."/>
            <person name="Conrad A.L."/>
            <person name="Dejesa L.C."/>
            <person name="Hao J."/>
            <person name="Honchak B.M."/>
            <person name="Karbach L.E."/>
            <person name="Kurdoglu A."/>
            <person name="Lahiri S."/>
            <person name="Mastrian S.D."/>
            <person name="Miyashita H."/>
            <person name="Page L."/>
            <person name="Ramakrishna P."/>
            <person name="Satoh S."/>
            <person name="Sattley W.M."/>
            <person name="Shimada Y."/>
            <person name="Taylor H.L."/>
            <person name="Tomo T."/>
            <person name="Tsuchiya T."/>
            <person name="Wang Z.T."/>
            <person name="Raymond J."/>
            <person name="Mimuro M."/>
            <person name="Blankenship R.E."/>
            <person name="Touchman J.W."/>
        </authorList>
    </citation>
    <scope>NUCLEOTIDE SEQUENCE [LARGE SCALE GENOMIC DNA]</scope>
    <source>
        <strain evidence="2">MBIC 11017</strain>
    </source>
</reference>
<accession>B0C2Q3</accession>
<proteinExistence type="predicted"/>
<dbReference type="CDD" id="cd02440">
    <property type="entry name" value="AdoMet_MTases"/>
    <property type="match status" value="1"/>
</dbReference>
<dbReference type="InterPro" id="IPR029063">
    <property type="entry name" value="SAM-dependent_MTases_sf"/>
</dbReference>
<keyword evidence="1" id="KW-0808">Transferase</keyword>
<dbReference type="STRING" id="329726.AM1_6009"/>
<dbReference type="GO" id="GO:0008168">
    <property type="term" value="F:methyltransferase activity"/>
    <property type="evidence" value="ECO:0007669"/>
    <property type="project" value="UniProtKB-KW"/>
</dbReference>
<dbReference type="OrthoDB" id="183314at2"/>
<dbReference type="HOGENOM" id="CLU_732853_0_0_3"/>
<dbReference type="EMBL" id="CP000828">
    <property type="protein sequence ID" value="ABW30941.1"/>
    <property type="molecule type" value="Genomic_DNA"/>
</dbReference>
<organism evidence="1 2">
    <name type="scientific">Acaryochloris marina (strain MBIC 11017)</name>
    <dbReference type="NCBI Taxonomy" id="329726"/>
    <lineage>
        <taxon>Bacteria</taxon>
        <taxon>Bacillati</taxon>
        <taxon>Cyanobacteriota</taxon>
        <taxon>Cyanophyceae</taxon>
        <taxon>Acaryochloridales</taxon>
        <taxon>Acaryochloridaceae</taxon>
        <taxon>Acaryochloris</taxon>
    </lineage>
</organism>
<name>B0C2Q3_ACAM1</name>
<dbReference type="eggNOG" id="COG0500">
    <property type="taxonomic scope" value="Bacteria"/>
</dbReference>
<dbReference type="Pfam" id="PF13489">
    <property type="entry name" value="Methyltransf_23"/>
    <property type="match status" value="1"/>
</dbReference>
<gene>
    <name evidence="1" type="ordered locus">AM1_6009</name>
</gene>
<dbReference type="SUPFAM" id="SSF53335">
    <property type="entry name" value="S-adenosyl-L-methionine-dependent methyltransferases"/>
    <property type="match status" value="1"/>
</dbReference>
<protein>
    <submittedName>
        <fullName evidence="1">Methyltransferase, putative</fullName>
    </submittedName>
</protein>
<dbReference type="AlphaFoldDB" id="B0C2Q3"/>
<dbReference type="RefSeq" id="WP_012166143.1">
    <property type="nucleotide sequence ID" value="NC_009925.1"/>
</dbReference>
<dbReference type="Gene3D" id="3.40.50.150">
    <property type="entry name" value="Vaccinia Virus protein VP39"/>
    <property type="match status" value="1"/>
</dbReference>
<keyword evidence="2" id="KW-1185">Reference proteome</keyword>
<dbReference type="GO" id="GO:0032259">
    <property type="term" value="P:methylation"/>
    <property type="evidence" value="ECO:0007669"/>
    <property type="project" value="UniProtKB-KW"/>
</dbReference>
<dbReference type="KEGG" id="amr:AM1_6009"/>